<reference evidence="2" key="1">
    <citation type="journal article" date="2017" name="Proc. Natl. Acad. Sci. U.S.A.">
        <title>Simulation of Deepwater Horizon oil plume reveals substrate specialization within a complex community of hydrocarbon degraders.</title>
        <authorList>
            <person name="Hu P."/>
            <person name="Dubinsky E.A."/>
            <person name="Probst A.J."/>
            <person name="Wang J."/>
            <person name="Sieber C.M.K."/>
            <person name="Tom L.M."/>
            <person name="Gardinali P."/>
            <person name="Banfield J.F."/>
            <person name="Atlas R.M."/>
            <person name="Andersen G.L."/>
        </authorList>
    </citation>
    <scope>NUCLEOTIDE SEQUENCE [LARGE SCALE GENOMIC DNA]</scope>
</reference>
<protein>
    <submittedName>
        <fullName evidence="1">Uncharacterized protein</fullName>
    </submittedName>
</protein>
<gene>
    <name evidence="1" type="ORF">A9R00_12280</name>
</gene>
<accession>A0A1Y5HJJ5</accession>
<evidence type="ECO:0000313" key="1">
    <source>
        <dbReference type="EMBL" id="OUS35065.1"/>
    </source>
</evidence>
<organism evidence="1 2">
    <name type="scientific">Oleispira antarctica</name>
    <dbReference type="NCBI Taxonomy" id="188908"/>
    <lineage>
        <taxon>Bacteria</taxon>
        <taxon>Pseudomonadati</taxon>
        <taxon>Pseudomonadota</taxon>
        <taxon>Gammaproteobacteria</taxon>
        <taxon>Oceanospirillales</taxon>
        <taxon>Oceanospirillaceae</taxon>
        <taxon>Oleispira</taxon>
    </lineage>
</organism>
<dbReference type="AlphaFoldDB" id="A0A1Y5HJJ5"/>
<sequence>MSDSKPADSGFDLEQFINLLAQKLFPRWYARHAVKEIALPDIEAINPDSYLCHRWLSIISVHEAAAESLLSAHQKWHPLAELLKKSTTENEYPRKLSITAINGVKTSQCDEDYPDLLSYAQQQADQIPHESEEDFQRNIEQAFSAQEEITHVCYREWDGRYYLINDEEPRHLGALLLQCKDKQRNHNLACNIHVESIQGRILDRIRAGYWLLLMKRENAYQLYQLLKQAKLPCEIAEFEWRRSDLVFFVASKNNQTVNQILFTLLSNHNSKQVIDWGRFLSRSHFPFHNQ</sequence>
<comment type="caution">
    <text evidence="1">The sequence shown here is derived from an EMBL/GenBank/DDBJ whole genome shotgun (WGS) entry which is preliminary data.</text>
</comment>
<dbReference type="EMBL" id="MABE01000700">
    <property type="protein sequence ID" value="OUS35065.1"/>
    <property type="molecule type" value="Genomic_DNA"/>
</dbReference>
<name>A0A1Y5HJJ5_OLEAN</name>
<proteinExistence type="predicted"/>
<evidence type="ECO:0000313" key="2">
    <source>
        <dbReference type="Proteomes" id="UP000227088"/>
    </source>
</evidence>
<dbReference type="Proteomes" id="UP000227088">
    <property type="component" value="Unassembled WGS sequence"/>
</dbReference>